<dbReference type="EMBL" id="LSYV01000022">
    <property type="protein sequence ID" value="KXZ49429.1"/>
    <property type="molecule type" value="Genomic_DNA"/>
</dbReference>
<protein>
    <submittedName>
        <fullName evidence="1">Uncharacterized protein</fullName>
    </submittedName>
</protein>
<name>A0A150GHZ8_GONPE</name>
<dbReference type="Proteomes" id="UP000075714">
    <property type="component" value="Unassembled WGS sequence"/>
</dbReference>
<dbReference type="OrthoDB" id="72053at2759"/>
<sequence length="71" mass="7915">MYVYDESFDKPDILERVRDFVISGFANSNPLDVPEYYERTLNIPAFEAAATKPNKNMMVLGAGLIIAGPAF</sequence>
<keyword evidence="2" id="KW-1185">Reference proteome</keyword>
<evidence type="ECO:0000313" key="2">
    <source>
        <dbReference type="Proteomes" id="UP000075714"/>
    </source>
</evidence>
<dbReference type="AlphaFoldDB" id="A0A150GHZ8"/>
<dbReference type="STRING" id="33097.A0A150GHZ8"/>
<evidence type="ECO:0000313" key="1">
    <source>
        <dbReference type="EMBL" id="KXZ49429.1"/>
    </source>
</evidence>
<comment type="caution">
    <text evidence="1">The sequence shown here is derived from an EMBL/GenBank/DDBJ whole genome shotgun (WGS) entry which is preliminary data.</text>
</comment>
<accession>A0A150GHZ8</accession>
<reference evidence="2" key="1">
    <citation type="journal article" date="2016" name="Nat. Commun.">
        <title>The Gonium pectorale genome demonstrates co-option of cell cycle regulation during the evolution of multicellularity.</title>
        <authorList>
            <person name="Hanschen E.R."/>
            <person name="Marriage T.N."/>
            <person name="Ferris P.J."/>
            <person name="Hamaji T."/>
            <person name="Toyoda A."/>
            <person name="Fujiyama A."/>
            <person name="Neme R."/>
            <person name="Noguchi H."/>
            <person name="Minakuchi Y."/>
            <person name="Suzuki M."/>
            <person name="Kawai-Toyooka H."/>
            <person name="Smith D.R."/>
            <person name="Sparks H."/>
            <person name="Anderson J."/>
            <person name="Bakaric R."/>
            <person name="Luria V."/>
            <person name="Karger A."/>
            <person name="Kirschner M.W."/>
            <person name="Durand P.M."/>
            <person name="Michod R.E."/>
            <person name="Nozaki H."/>
            <person name="Olson B.J."/>
        </authorList>
    </citation>
    <scope>NUCLEOTIDE SEQUENCE [LARGE SCALE GENOMIC DNA]</scope>
    <source>
        <strain evidence="2">NIES-2863</strain>
    </source>
</reference>
<proteinExistence type="predicted"/>
<organism evidence="1 2">
    <name type="scientific">Gonium pectorale</name>
    <name type="common">Green alga</name>
    <dbReference type="NCBI Taxonomy" id="33097"/>
    <lineage>
        <taxon>Eukaryota</taxon>
        <taxon>Viridiplantae</taxon>
        <taxon>Chlorophyta</taxon>
        <taxon>core chlorophytes</taxon>
        <taxon>Chlorophyceae</taxon>
        <taxon>CS clade</taxon>
        <taxon>Chlamydomonadales</taxon>
        <taxon>Volvocaceae</taxon>
        <taxon>Gonium</taxon>
    </lineage>
</organism>
<gene>
    <name evidence="1" type="ORF">GPECTOR_21g655</name>
</gene>